<dbReference type="Proteomes" id="UP000006695">
    <property type="component" value="Chromosome"/>
</dbReference>
<dbReference type="InterPro" id="IPR014263">
    <property type="entry name" value="Methanolan_biosynth_EpsI"/>
</dbReference>
<dbReference type="STRING" id="351605.Gura_2341"/>
<protein>
    <recommendedName>
        <fullName evidence="2">Methanolan biosynthesis EpsI domain-containing protein</fullName>
    </recommendedName>
</protein>
<name>A5G402_GEOUR</name>
<dbReference type="Pfam" id="PF11984">
    <property type="entry name" value="DUF3485"/>
    <property type="match status" value="1"/>
</dbReference>
<proteinExistence type="predicted"/>
<keyword evidence="1" id="KW-0812">Transmembrane</keyword>
<sequence>MISAKTFIISVVGMLVTVTIVALFAIRPKPVVVRTNLEYLPKEISGYAAMDDTFPESVYRELNADEHVYRHYRSGDGSQLDLYVGYYGTAKGGRTGHNPYACLPGAGWAIVDSGKVRIRQPSQSSDVEVNYVQARRDGVNTVMVHWYQTAGTTVMSTGIQQNIERFWGRLLHNRNDGAFVQVSTRVSDDQVANAGTKVRNFAGLVLQLLPEYWPVEK</sequence>
<feature type="domain" description="Methanolan biosynthesis EpsI" evidence="2">
    <location>
        <begin position="11"/>
        <end position="212"/>
    </location>
</feature>
<organism evidence="3 4">
    <name type="scientific">Geotalea uraniireducens (strain Rf4)</name>
    <name type="common">Geobacter uraniireducens</name>
    <dbReference type="NCBI Taxonomy" id="351605"/>
    <lineage>
        <taxon>Bacteria</taxon>
        <taxon>Pseudomonadati</taxon>
        <taxon>Thermodesulfobacteriota</taxon>
        <taxon>Desulfuromonadia</taxon>
        <taxon>Geobacterales</taxon>
        <taxon>Geobacteraceae</taxon>
        <taxon>Geotalea</taxon>
    </lineage>
</organism>
<dbReference type="NCBIfam" id="TIGR02914">
    <property type="entry name" value="EpsI_fam"/>
    <property type="match status" value="1"/>
</dbReference>
<dbReference type="KEGG" id="gur:Gura_2341"/>
<keyword evidence="1" id="KW-1133">Transmembrane helix</keyword>
<keyword evidence="4" id="KW-1185">Reference proteome</keyword>
<dbReference type="EMBL" id="CP000698">
    <property type="protein sequence ID" value="ABQ26520.1"/>
    <property type="molecule type" value="Genomic_DNA"/>
</dbReference>
<dbReference type="HOGENOM" id="CLU_096773_0_0_7"/>
<evidence type="ECO:0000256" key="1">
    <source>
        <dbReference type="SAM" id="Phobius"/>
    </source>
</evidence>
<evidence type="ECO:0000313" key="3">
    <source>
        <dbReference type="EMBL" id="ABQ26520.1"/>
    </source>
</evidence>
<keyword evidence="1" id="KW-0472">Membrane</keyword>
<accession>A5G402</accession>
<gene>
    <name evidence="3" type="ordered locus">Gura_2341</name>
</gene>
<dbReference type="RefSeq" id="WP_011939213.1">
    <property type="nucleotide sequence ID" value="NC_009483.1"/>
</dbReference>
<evidence type="ECO:0000313" key="4">
    <source>
        <dbReference type="Proteomes" id="UP000006695"/>
    </source>
</evidence>
<reference evidence="3 4" key="1">
    <citation type="submission" date="2007-05" db="EMBL/GenBank/DDBJ databases">
        <title>Complete sequence of Geobacter uraniireducens Rf4.</title>
        <authorList>
            <consortium name="US DOE Joint Genome Institute"/>
            <person name="Copeland A."/>
            <person name="Lucas S."/>
            <person name="Lapidus A."/>
            <person name="Barry K."/>
            <person name="Detter J.C."/>
            <person name="Glavina del Rio T."/>
            <person name="Hammon N."/>
            <person name="Israni S."/>
            <person name="Dalin E."/>
            <person name="Tice H."/>
            <person name="Pitluck S."/>
            <person name="Chertkov O."/>
            <person name="Brettin T."/>
            <person name="Bruce D."/>
            <person name="Han C."/>
            <person name="Schmutz J."/>
            <person name="Larimer F."/>
            <person name="Land M."/>
            <person name="Hauser L."/>
            <person name="Kyrpides N."/>
            <person name="Mikhailova N."/>
            <person name="Shelobolina E."/>
            <person name="Aklujkar M."/>
            <person name="Lovley D."/>
            <person name="Richardson P."/>
        </authorList>
    </citation>
    <scope>NUCLEOTIDE SEQUENCE [LARGE SCALE GENOMIC DNA]</scope>
    <source>
        <strain evidence="3 4">Rf4</strain>
    </source>
</reference>
<dbReference type="AlphaFoldDB" id="A5G402"/>
<feature type="transmembrane region" description="Helical" evidence="1">
    <location>
        <begin position="6"/>
        <end position="26"/>
    </location>
</feature>
<evidence type="ECO:0000259" key="2">
    <source>
        <dbReference type="Pfam" id="PF11984"/>
    </source>
</evidence>